<accession>A0A7C3MBM6</accession>
<feature type="transmembrane region" description="Helical" evidence="1">
    <location>
        <begin position="15"/>
        <end position="43"/>
    </location>
</feature>
<feature type="transmembrane region" description="Helical" evidence="1">
    <location>
        <begin position="55"/>
        <end position="88"/>
    </location>
</feature>
<protein>
    <submittedName>
        <fullName evidence="2">Uncharacterized protein</fullName>
    </submittedName>
</protein>
<feature type="transmembrane region" description="Helical" evidence="1">
    <location>
        <begin position="100"/>
        <end position="128"/>
    </location>
</feature>
<dbReference type="AlphaFoldDB" id="A0A7C3MBM6"/>
<evidence type="ECO:0000256" key="1">
    <source>
        <dbReference type="SAM" id="Phobius"/>
    </source>
</evidence>
<keyword evidence="1" id="KW-1133">Transmembrane helix</keyword>
<evidence type="ECO:0000313" key="2">
    <source>
        <dbReference type="EMBL" id="HFW33037.1"/>
    </source>
</evidence>
<sequence>MGPYFSNSYFIELGFSTLIFVVVLLTLLVIIPGFFIWLSLALIGNRRPLLKCGIANLVAFVASAFITFVLSMIPPLILLSPLVFILLYLWVFKELLDLGWLHAFIAVVLSVGCVMLLSAIFGFLFAFFKPLWIPHRF</sequence>
<gene>
    <name evidence="2" type="ORF">ENW66_08860</name>
</gene>
<keyword evidence="1" id="KW-0812">Transmembrane</keyword>
<comment type="caution">
    <text evidence="2">The sequence shown here is derived from an EMBL/GenBank/DDBJ whole genome shotgun (WGS) entry which is preliminary data.</text>
</comment>
<reference evidence="2" key="1">
    <citation type="journal article" date="2020" name="mSystems">
        <title>Genome- and Community-Level Interaction Insights into Carbon Utilization and Element Cycling Functions of Hydrothermarchaeota in Hydrothermal Sediment.</title>
        <authorList>
            <person name="Zhou Z."/>
            <person name="Liu Y."/>
            <person name="Xu W."/>
            <person name="Pan J."/>
            <person name="Luo Z.H."/>
            <person name="Li M."/>
        </authorList>
    </citation>
    <scope>NUCLEOTIDE SEQUENCE [LARGE SCALE GENOMIC DNA]</scope>
    <source>
        <strain evidence="2">SpSt-87</strain>
    </source>
</reference>
<organism evidence="2">
    <name type="scientific">Archaeoglobus fulgidus</name>
    <dbReference type="NCBI Taxonomy" id="2234"/>
    <lineage>
        <taxon>Archaea</taxon>
        <taxon>Methanobacteriati</taxon>
        <taxon>Methanobacteriota</taxon>
        <taxon>Archaeoglobi</taxon>
        <taxon>Archaeoglobales</taxon>
        <taxon>Archaeoglobaceae</taxon>
        <taxon>Archaeoglobus</taxon>
    </lineage>
</organism>
<proteinExistence type="predicted"/>
<dbReference type="EMBL" id="DTLB01000051">
    <property type="protein sequence ID" value="HFW33037.1"/>
    <property type="molecule type" value="Genomic_DNA"/>
</dbReference>
<name>A0A7C3MBM6_ARCFL</name>
<keyword evidence="1" id="KW-0472">Membrane</keyword>